<name>A0A6I3M4Q9_9MICO</name>
<evidence type="ECO:0000259" key="7">
    <source>
        <dbReference type="PROSITE" id="PS51826"/>
    </source>
</evidence>
<dbReference type="Pfam" id="PF02817">
    <property type="entry name" value="E3_binding"/>
    <property type="match status" value="1"/>
</dbReference>
<dbReference type="CDD" id="cd06849">
    <property type="entry name" value="lipoyl_domain"/>
    <property type="match status" value="1"/>
</dbReference>
<dbReference type="PROSITE" id="PS50968">
    <property type="entry name" value="BIOTINYL_LIPOYL"/>
    <property type="match status" value="1"/>
</dbReference>
<evidence type="ECO:0000256" key="3">
    <source>
        <dbReference type="ARBA" id="ARBA00022823"/>
    </source>
</evidence>
<dbReference type="Gene3D" id="3.30.559.10">
    <property type="entry name" value="Chloramphenicol acetyltransferase-like domain"/>
    <property type="match status" value="1"/>
</dbReference>
<feature type="compositionally biased region" description="Low complexity" evidence="5">
    <location>
        <begin position="93"/>
        <end position="110"/>
    </location>
</feature>
<sequence>MATTVRMPEVLANTTEAAIQSWSVAVGDAVAVGQPLAEIETDKAVVEYAAEVSGTVLELLVAEGDLVDVGAPIAVVGEPGETATDAAPPPAAPTVAAPADPESASPVADAEAAFDEVARGVSQHDLAEPEAGTNAGGAAGGNSASGRRFMSPLVRRLAREHGIDLSGVSGSGPEGRIVRRDVEPLIDAKASGATASAPATTPSTAPASPAPAAAPAATASAPAPSAPAAADAELIPHTRMRRTIARRLVESKTQVPHFYLTAECRVDRLLELRRELNSSGTLKISVNDLVVKAVAGAFADVPEANRTWTDEGVLQHRTVDVAIAVAIDDGLVTPVIRGVEALSVSELGRRIADLAGRARSGGLRQHEIEGGSFSVSNLGMYGTREFSAIINPPHAGILAVGAAREAPVVVDGALAVGTVMNVALSADHRVLDGAVAARWLSAFVARIEHPVTILA</sequence>
<dbReference type="GO" id="GO:0006086">
    <property type="term" value="P:pyruvate decarboxylation to acetyl-CoA"/>
    <property type="evidence" value="ECO:0007669"/>
    <property type="project" value="InterPro"/>
</dbReference>
<keyword evidence="9" id="KW-1185">Reference proteome</keyword>
<comment type="caution">
    <text evidence="8">The sequence shown here is derived from an EMBL/GenBank/DDBJ whole genome shotgun (WGS) entry which is preliminary data.</text>
</comment>
<dbReference type="PANTHER" id="PTHR23151:SF90">
    <property type="entry name" value="DIHYDROLIPOYLLYSINE-RESIDUE ACETYLTRANSFERASE COMPONENT OF PYRUVATE DEHYDROGENASE COMPLEX, MITOCHONDRIAL-RELATED"/>
    <property type="match status" value="1"/>
</dbReference>
<dbReference type="InterPro" id="IPR011053">
    <property type="entry name" value="Single_hybrid_motif"/>
</dbReference>
<feature type="domain" description="Lipoyl-binding" evidence="6">
    <location>
        <begin position="2"/>
        <end position="77"/>
    </location>
</feature>
<dbReference type="InterPro" id="IPR000089">
    <property type="entry name" value="Biotin_lipoyl"/>
</dbReference>
<dbReference type="PANTHER" id="PTHR23151">
    <property type="entry name" value="DIHYDROLIPOAMIDE ACETYL/SUCCINYL-TRANSFERASE-RELATED"/>
    <property type="match status" value="1"/>
</dbReference>
<organism evidence="8 9">
    <name type="scientific">Agromyces bracchium</name>
    <dbReference type="NCBI Taxonomy" id="88376"/>
    <lineage>
        <taxon>Bacteria</taxon>
        <taxon>Bacillati</taxon>
        <taxon>Actinomycetota</taxon>
        <taxon>Actinomycetes</taxon>
        <taxon>Micrococcales</taxon>
        <taxon>Microbacteriaceae</taxon>
        <taxon>Agromyces</taxon>
    </lineage>
</organism>
<feature type="region of interest" description="Disordered" evidence="5">
    <location>
        <begin position="191"/>
        <end position="233"/>
    </location>
</feature>
<evidence type="ECO:0000256" key="2">
    <source>
        <dbReference type="ARBA" id="ARBA00007317"/>
    </source>
</evidence>
<dbReference type="InterPro" id="IPR004167">
    <property type="entry name" value="PSBD"/>
</dbReference>
<dbReference type="Pfam" id="PF00198">
    <property type="entry name" value="2-oxoacid_dh"/>
    <property type="match status" value="1"/>
</dbReference>
<dbReference type="EC" id="2.3.1.-" evidence="4"/>
<keyword evidence="4 8" id="KW-0808">Transferase</keyword>
<accession>A0A6I3M4Q9</accession>
<reference evidence="8 9" key="1">
    <citation type="submission" date="2019-11" db="EMBL/GenBank/DDBJ databases">
        <title>Agromyces kandeliae sp. nov., isolated from mangrove soil.</title>
        <authorList>
            <person name="Wang R."/>
        </authorList>
    </citation>
    <scope>NUCLEOTIDE SEQUENCE [LARGE SCALE GENOMIC DNA]</scope>
    <source>
        <strain evidence="8 9">JCM 11433</strain>
    </source>
</reference>
<evidence type="ECO:0000313" key="9">
    <source>
        <dbReference type="Proteomes" id="UP000433071"/>
    </source>
</evidence>
<evidence type="ECO:0000256" key="1">
    <source>
        <dbReference type="ARBA" id="ARBA00001938"/>
    </source>
</evidence>
<gene>
    <name evidence="8" type="ORF">GJ743_14500</name>
</gene>
<dbReference type="SUPFAM" id="SSF47005">
    <property type="entry name" value="Peripheral subunit-binding domain of 2-oxo acid dehydrogenase complex"/>
    <property type="match status" value="1"/>
</dbReference>
<feature type="compositionally biased region" description="Low complexity" evidence="5">
    <location>
        <begin position="193"/>
        <end position="230"/>
    </location>
</feature>
<dbReference type="EMBL" id="WMLB01000033">
    <property type="protein sequence ID" value="MTH69580.1"/>
    <property type="molecule type" value="Genomic_DNA"/>
</dbReference>
<feature type="domain" description="Peripheral subunit-binding (PSBD)" evidence="7">
    <location>
        <begin position="149"/>
        <end position="186"/>
    </location>
</feature>
<dbReference type="AlphaFoldDB" id="A0A6I3M4Q9"/>
<dbReference type="RefSeq" id="WP_155052614.1">
    <property type="nucleotide sequence ID" value="NZ_BAAAIB010000002.1"/>
</dbReference>
<dbReference type="GO" id="GO:0016746">
    <property type="term" value="F:acyltransferase activity"/>
    <property type="evidence" value="ECO:0007669"/>
    <property type="project" value="UniProtKB-KW"/>
</dbReference>
<dbReference type="InterPro" id="IPR001078">
    <property type="entry name" value="2-oxoacid_DH_actylTfrase"/>
</dbReference>
<feature type="region of interest" description="Disordered" evidence="5">
    <location>
        <begin position="127"/>
        <end position="147"/>
    </location>
</feature>
<keyword evidence="3 4" id="KW-0450">Lipoyl</keyword>
<dbReference type="Pfam" id="PF00364">
    <property type="entry name" value="Biotin_lipoyl"/>
    <property type="match status" value="1"/>
</dbReference>
<evidence type="ECO:0000259" key="6">
    <source>
        <dbReference type="PROSITE" id="PS50968"/>
    </source>
</evidence>
<dbReference type="OrthoDB" id="9805770at2"/>
<evidence type="ECO:0000256" key="4">
    <source>
        <dbReference type="RuleBase" id="RU003423"/>
    </source>
</evidence>
<dbReference type="Proteomes" id="UP000433071">
    <property type="component" value="Unassembled WGS sequence"/>
</dbReference>
<protein>
    <recommendedName>
        <fullName evidence="4">Dihydrolipoamide acetyltransferase component of pyruvate dehydrogenase complex</fullName>
        <ecNumber evidence="4">2.3.1.-</ecNumber>
    </recommendedName>
</protein>
<dbReference type="Gene3D" id="2.40.50.100">
    <property type="match status" value="1"/>
</dbReference>
<dbReference type="GO" id="GO:0045254">
    <property type="term" value="C:pyruvate dehydrogenase complex"/>
    <property type="evidence" value="ECO:0007669"/>
    <property type="project" value="InterPro"/>
</dbReference>
<feature type="region of interest" description="Disordered" evidence="5">
    <location>
        <begin position="80"/>
        <end position="110"/>
    </location>
</feature>
<proteinExistence type="inferred from homology"/>
<dbReference type="InterPro" id="IPR045257">
    <property type="entry name" value="E2/Pdx1"/>
</dbReference>
<dbReference type="SUPFAM" id="SSF52777">
    <property type="entry name" value="CoA-dependent acyltransferases"/>
    <property type="match status" value="1"/>
</dbReference>
<comment type="similarity">
    <text evidence="2 4">Belongs to the 2-oxoacid dehydrogenase family.</text>
</comment>
<keyword evidence="4" id="KW-0012">Acyltransferase</keyword>
<evidence type="ECO:0000256" key="5">
    <source>
        <dbReference type="SAM" id="MobiDB-lite"/>
    </source>
</evidence>
<dbReference type="InterPro" id="IPR023213">
    <property type="entry name" value="CAT-like_dom_sf"/>
</dbReference>
<dbReference type="PROSITE" id="PS51826">
    <property type="entry name" value="PSBD"/>
    <property type="match status" value="1"/>
</dbReference>
<dbReference type="Gene3D" id="4.10.320.10">
    <property type="entry name" value="E3-binding domain"/>
    <property type="match status" value="1"/>
</dbReference>
<dbReference type="SUPFAM" id="SSF51230">
    <property type="entry name" value="Single hybrid motif"/>
    <property type="match status" value="1"/>
</dbReference>
<dbReference type="InterPro" id="IPR036625">
    <property type="entry name" value="E3-bd_dom_sf"/>
</dbReference>
<evidence type="ECO:0000313" key="8">
    <source>
        <dbReference type="EMBL" id="MTH69580.1"/>
    </source>
</evidence>
<comment type="cofactor">
    <cofactor evidence="1 4">
        <name>(R)-lipoate</name>
        <dbReference type="ChEBI" id="CHEBI:83088"/>
    </cofactor>
</comment>
<keyword evidence="8" id="KW-0670">Pyruvate</keyword>